<accession>A0A699YPZ3</accession>
<proteinExistence type="predicted"/>
<dbReference type="AlphaFoldDB" id="A0A699YPZ3"/>
<name>A0A699YPZ3_HAELA</name>
<dbReference type="EMBL" id="BLLF01000148">
    <property type="protein sequence ID" value="GFH08239.1"/>
    <property type="molecule type" value="Genomic_DNA"/>
</dbReference>
<evidence type="ECO:0000313" key="3">
    <source>
        <dbReference type="Proteomes" id="UP000485058"/>
    </source>
</evidence>
<reference evidence="2 3" key="1">
    <citation type="submission" date="2020-02" db="EMBL/GenBank/DDBJ databases">
        <title>Draft genome sequence of Haematococcus lacustris strain NIES-144.</title>
        <authorList>
            <person name="Morimoto D."/>
            <person name="Nakagawa S."/>
            <person name="Yoshida T."/>
            <person name="Sawayama S."/>
        </authorList>
    </citation>
    <scope>NUCLEOTIDE SEQUENCE [LARGE SCALE GENOMIC DNA]</scope>
    <source>
        <strain evidence="2 3">NIES-144</strain>
    </source>
</reference>
<feature type="transmembrane region" description="Helical" evidence="1">
    <location>
        <begin position="32"/>
        <end position="54"/>
    </location>
</feature>
<protein>
    <submittedName>
        <fullName evidence="2">Uncharacterized protein</fullName>
    </submittedName>
</protein>
<evidence type="ECO:0000256" key="1">
    <source>
        <dbReference type="SAM" id="Phobius"/>
    </source>
</evidence>
<feature type="non-terminal residue" evidence="2">
    <location>
        <position position="1"/>
    </location>
</feature>
<feature type="transmembrane region" description="Helical" evidence="1">
    <location>
        <begin position="66"/>
        <end position="84"/>
    </location>
</feature>
<keyword evidence="3" id="KW-1185">Reference proteome</keyword>
<organism evidence="2 3">
    <name type="scientific">Haematococcus lacustris</name>
    <name type="common">Green alga</name>
    <name type="synonym">Haematococcus pluvialis</name>
    <dbReference type="NCBI Taxonomy" id="44745"/>
    <lineage>
        <taxon>Eukaryota</taxon>
        <taxon>Viridiplantae</taxon>
        <taxon>Chlorophyta</taxon>
        <taxon>core chlorophytes</taxon>
        <taxon>Chlorophyceae</taxon>
        <taxon>CS clade</taxon>
        <taxon>Chlamydomonadales</taxon>
        <taxon>Haematococcaceae</taxon>
        <taxon>Haematococcus</taxon>
    </lineage>
</organism>
<keyword evidence="1" id="KW-1133">Transmembrane helix</keyword>
<keyword evidence="1" id="KW-0812">Transmembrane</keyword>
<sequence length="102" mass="10927">VELVCAVSDVVKLELGGGPGPGRGGLPLWRHMAAGSAAVLSMAGLLLVSLDMHFTARHFHQPRESVLALLLGGLAFQAPLLLWIHRKWRAVHASTLDTARCE</sequence>
<dbReference type="Proteomes" id="UP000485058">
    <property type="component" value="Unassembled WGS sequence"/>
</dbReference>
<comment type="caution">
    <text evidence="2">The sequence shown here is derived from an EMBL/GenBank/DDBJ whole genome shotgun (WGS) entry which is preliminary data.</text>
</comment>
<evidence type="ECO:0000313" key="2">
    <source>
        <dbReference type="EMBL" id="GFH08239.1"/>
    </source>
</evidence>
<keyword evidence="1" id="KW-0472">Membrane</keyword>
<gene>
    <name evidence="2" type="ORF">HaLaN_03171</name>
</gene>